<comment type="subcellular location">
    <subcellularLocation>
        <location evidence="1">Nucleus</location>
    </subcellularLocation>
</comment>
<keyword evidence="1" id="KW-0539">Nucleus</keyword>
<keyword evidence="5" id="KW-1185">Reference proteome</keyword>
<feature type="compositionally biased region" description="Polar residues" evidence="2">
    <location>
        <begin position="25"/>
        <end position="42"/>
    </location>
</feature>
<sequence length="156" mass="17640">MCQPRLTSSIAEVTETKRKVPSPTNPSCSFTSVGENSETKFTANTELDISEDLEESVKEIELPQEEEIIIEYVPPEEVLKKLPQSTQTQSRKKAMDMMTVAAANFNKMCESKLKDAHSSSDLNFMKSVLEDMKSLTPKNKLKFKKDVLDLLLKYTD</sequence>
<dbReference type="GO" id="GO:0003677">
    <property type="term" value="F:DNA binding"/>
    <property type="evidence" value="ECO:0007669"/>
    <property type="project" value="InterPro"/>
</dbReference>
<feature type="compositionally biased region" description="Polar residues" evidence="2">
    <location>
        <begin position="1"/>
        <end position="11"/>
    </location>
</feature>
<feature type="domain" description="BESS" evidence="3">
    <location>
        <begin position="118"/>
        <end position="156"/>
    </location>
</feature>
<evidence type="ECO:0000256" key="2">
    <source>
        <dbReference type="SAM" id="MobiDB-lite"/>
    </source>
</evidence>
<dbReference type="InterPro" id="IPR004210">
    <property type="entry name" value="BESS_motif"/>
</dbReference>
<dbReference type="Pfam" id="PF02944">
    <property type="entry name" value="BESS"/>
    <property type="match status" value="1"/>
</dbReference>
<name>A0A9N9XCL8_DIABA</name>
<protein>
    <recommendedName>
        <fullName evidence="3">BESS domain-containing protein</fullName>
    </recommendedName>
</protein>
<dbReference type="PROSITE" id="PS51031">
    <property type="entry name" value="BESS"/>
    <property type="match status" value="1"/>
</dbReference>
<evidence type="ECO:0000313" key="4">
    <source>
        <dbReference type="EMBL" id="CAG9836272.1"/>
    </source>
</evidence>
<proteinExistence type="predicted"/>
<feature type="region of interest" description="Disordered" evidence="2">
    <location>
        <begin position="1"/>
        <end position="42"/>
    </location>
</feature>
<gene>
    <name evidence="4" type="ORF">DIABBA_LOCUS9370</name>
</gene>
<dbReference type="GO" id="GO:0005634">
    <property type="term" value="C:nucleus"/>
    <property type="evidence" value="ECO:0007669"/>
    <property type="project" value="UniProtKB-SubCell"/>
</dbReference>
<reference evidence="4" key="1">
    <citation type="submission" date="2022-01" db="EMBL/GenBank/DDBJ databases">
        <authorList>
            <person name="King R."/>
        </authorList>
    </citation>
    <scope>NUCLEOTIDE SEQUENCE</scope>
</reference>
<organism evidence="4 5">
    <name type="scientific">Diabrotica balteata</name>
    <name type="common">Banded cucumber beetle</name>
    <dbReference type="NCBI Taxonomy" id="107213"/>
    <lineage>
        <taxon>Eukaryota</taxon>
        <taxon>Metazoa</taxon>
        <taxon>Ecdysozoa</taxon>
        <taxon>Arthropoda</taxon>
        <taxon>Hexapoda</taxon>
        <taxon>Insecta</taxon>
        <taxon>Pterygota</taxon>
        <taxon>Neoptera</taxon>
        <taxon>Endopterygota</taxon>
        <taxon>Coleoptera</taxon>
        <taxon>Polyphaga</taxon>
        <taxon>Cucujiformia</taxon>
        <taxon>Chrysomeloidea</taxon>
        <taxon>Chrysomelidae</taxon>
        <taxon>Galerucinae</taxon>
        <taxon>Diabroticina</taxon>
        <taxon>Diabroticites</taxon>
        <taxon>Diabrotica</taxon>
    </lineage>
</organism>
<dbReference type="OrthoDB" id="8110414at2759"/>
<dbReference type="EMBL" id="OU898281">
    <property type="protein sequence ID" value="CAG9836272.1"/>
    <property type="molecule type" value="Genomic_DNA"/>
</dbReference>
<evidence type="ECO:0000256" key="1">
    <source>
        <dbReference type="PROSITE-ProRule" id="PRU00371"/>
    </source>
</evidence>
<dbReference type="AlphaFoldDB" id="A0A9N9XCL8"/>
<evidence type="ECO:0000313" key="5">
    <source>
        <dbReference type="Proteomes" id="UP001153709"/>
    </source>
</evidence>
<dbReference type="Proteomes" id="UP001153709">
    <property type="component" value="Chromosome 6"/>
</dbReference>
<accession>A0A9N9XCL8</accession>
<evidence type="ECO:0000259" key="3">
    <source>
        <dbReference type="PROSITE" id="PS51031"/>
    </source>
</evidence>